<dbReference type="InterPro" id="IPR036291">
    <property type="entry name" value="NAD(P)-bd_dom_sf"/>
</dbReference>
<feature type="site" description="Important for catalytic activity" evidence="5">
    <location>
        <position position="110"/>
    </location>
</feature>
<feature type="binding site" evidence="5">
    <location>
        <position position="190"/>
    </location>
    <ligand>
        <name>substrate</name>
    </ligand>
</feature>
<evidence type="ECO:0000313" key="8">
    <source>
        <dbReference type="Proteomes" id="UP001339167"/>
    </source>
</evidence>
<keyword evidence="8" id="KW-1185">Reference proteome</keyword>
<comment type="similarity">
    <text evidence="1 5">Belongs to the NAD(P)-dependent epimerase/dehydratase family. Fucose synthase subfamily.</text>
</comment>
<keyword evidence="4 5" id="KW-0413">Isomerase</keyword>
<feature type="binding site" evidence="5">
    <location>
        <begin position="166"/>
        <end position="169"/>
    </location>
    <ligand>
        <name>NADP(+)</name>
        <dbReference type="ChEBI" id="CHEBI:58349"/>
    </ligand>
</feature>
<feature type="binding site" evidence="5">
    <location>
        <position position="182"/>
    </location>
    <ligand>
        <name>NADP(+)</name>
        <dbReference type="ChEBI" id="CHEBI:58349"/>
    </ligand>
</feature>
<dbReference type="InterPro" id="IPR001509">
    <property type="entry name" value="Epimerase_deHydtase"/>
</dbReference>
<feature type="active site" description="Proton donor/acceptor" evidence="5">
    <location>
        <position position="139"/>
    </location>
</feature>
<comment type="catalytic activity">
    <reaction evidence="5">
        <text>GDP-beta-L-fucose + NADP(+) = GDP-4-dehydro-alpha-D-rhamnose + NADPH + H(+)</text>
        <dbReference type="Rhea" id="RHEA:18885"/>
        <dbReference type="ChEBI" id="CHEBI:15378"/>
        <dbReference type="ChEBI" id="CHEBI:57273"/>
        <dbReference type="ChEBI" id="CHEBI:57783"/>
        <dbReference type="ChEBI" id="CHEBI:57964"/>
        <dbReference type="ChEBI" id="CHEBI:58349"/>
        <dbReference type="EC" id="1.1.1.271"/>
    </reaction>
</comment>
<dbReference type="HAMAP" id="MF_00956">
    <property type="entry name" value="GDP_fucose_synth"/>
    <property type="match status" value="1"/>
</dbReference>
<reference evidence="7 8" key="1">
    <citation type="submission" date="2023-06" db="EMBL/GenBank/DDBJ databases">
        <title>Alkalimonas sp., MEB004 an alkaliphilic bacterium isolated from Lonar Lake, India.</title>
        <authorList>
            <person name="Joshi A."/>
            <person name="Thite S."/>
        </authorList>
    </citation>
    <scope>NUCLEOTIDE SEQUENCE [LARGE SCALE GENOMIC DNA]</scope>
    <source>
        <strain evidence="7 8">MEB004</strain>
    </source>
</reference>
<dbReference type="CDD" id="cd05239">
    <property type="entry name" value="GDP_FS_SDR_e"/>
    <property type="match status" value="1"/>
</dbReference>
<dbReference type="SUPFAM" id="SSF51735">
    <property type="entry name" value="NAD(P)-binding Rossmann-fold domains"/>
    <property type="match status" value="1"/>
</dbReference>
<evidence type="ECO:0000256" key="3">
    <source>
        <dbReference type="ARBA" id="ARBA00023002"/>
    </source>
</evidence>
<feature type="binding site" evidence="5">
    <location>
        <position position="281"/>
    </location>
    <ligand>
        <name>substrate</name>
    </ligand>
</feature>
<keyword evidence="3 5" id="KW-0560">Oxidoreductase</keyword>
<dbReference type="EMBL" id="JAUGZK010000007">
    <property type="protein sequence ID" value="MEE2024697.1"/>
    <property type="molecule type" value="Genomic_DNA"/>
</dbReference>
<sequence length="326" mass="35670">MTGTKPVRVWVAGHQGMVGAALCRQLAAQPGIRLLTASRQQLDLTSQAATLAFVQQQQPDHIYLAAAKVGGILANSQQPADFLLQNLQIVTQVVDAAWRCGVARVMVLGSSCIYPRLAQQPVTEDALLTGALEPTNEAYAIAKIAGLKLCQAFNRQYGTDFRTAMPTNLYGPGDHYAPGASHVIPGLMHRMHLAKVQQQAELQVWGSGRPLREFLHVDDLAVALVQLMQLPQADYQQLLGSGPEHLNIGSDDEVSIADLVQLLAEVIGYQGRLVFDTSKPDGTPRKRLDSSRIHRLGWRPAFSLRQGLAHTYQWYLSQSQLRGVKA</sequence>
<dbReference type="Gene3D" id="3.40.50.720">
    <property type="entry name" value="NAD(P)-binding Rossmann-like Domain"/>
    <property type="match status" value="1"/>
</dbReference>
<feature type="binding site" evidence="5">
    <location>
        <position position="205"/>
    </location>
    <ligand>
        <name>substrate</name>
    </ligand>
</feature>
<comment type="caution">
    <text evidence="7">The sequence shown here is derived from an EMBL/GenBank/DDBJ whole genome shotgun (WGS) entry which is preliminary data.</text>
</comment>
<feature type="domain" description="NAD-dependent epimerase/dehydratase" evidence="6">
    <location>
        <begin position="10"/>
        <end position="249"/>
    </location>
</feature>
<evidence type="ECO:0000313" key="7">
    <source>
        <dbReference type="EMBL" id="MEE2024697.1"/>
    </source>
</evidence>
<dbReference type="Proteomes" id="UP001339167">
    <property type="component" value="Unassembled WGS sequence"/>
</dbReference>
<keyword evidence="5" id="KW-0511">Multifunctional enzyme</keyword>
<dbReference type="PANTHER" id="PTHR43238">
    <property type="entry name" value="GDP-L-FUCOSE SYNTHASE"/>
    <property type="match status" value="1"/>
</dbReference>
<feature type="binding site" evidence="5">
    <location>
        <begin position="108"/>
        <end position="111"/>
    </location>
    <ligand>
        <name>NADP(+)</name>
        <dbReference type="ChEBI" id="CHEBI:58349"/>
    </ligand>
</feature>
<evidence type="ECO:0000256" key="4">
    <source>
        <dbReference type="ARBA" id="ARBA00023235"/>
    </source>
</evidence>
<dbReference type="Gene3D" id="3.90.25.10">
    <property type="entry name" value="UDP-galactose 4-epimerase, domain 1"/>
    <property type="match status" value="1"/>
</dbReference>
<feature type="binding site" evidence="5">
    <location>
        <position position="143"/>
    </location>
    <ligand>
        <name>NADP(+)</name>
        <dbReference type="ChEBI" id="CHEBI:58349"/>
    </ligand>
</feature>
<feature type="binding site" evidence="5">
    <location>
        <begin position="13"/>
        <end position="19"/>
    </location>
    <ligand>
        <name>NADP(+)</name>
        <dbReference type="ChEBI" id="CHEBI:58349"/>
    </ligand>
</feature>
<dbReference type="RefSeq" id="WP_330088025.1">
    <property type="nucleotide sequence ID" value="NZ_JAUGZK010000007.1"/>
</dbReference>
<dbReference type="PANTHER" id="PTHR43238:SF1">
    <property type="entry name" value="GDP-L-FUCOSE SYNTHASE"/>
    <property type="match status" value="1"/>
</dbReference>
<comment type="function">
    <text evidence="5">Catalyzes the two-step NADP-dependent conversion of GDP-4-dehydro-6-deoxy-D-mannose to GDP-fucose, involving an epimerase and a reductase reaction.</text>
</comment>
<evidence type="ECO:0000256" key="5">
    <source>
        <dbReference type="HAMAP-Rule" id="MF_00956"/>
    </source>
</evidence>
<dbReference type="EC" id="1.1.1.271" evidence="5"/>
<feature type="binding site" evidence="5">
    <location>
        <position position="212"/>
    </location>
    <ligand>
        <name>substrate</name>
    </ligand>
</feature>
<protein>
    <recommendedName>
        <fullName evidence="5">GDP-L-fucose synthase</fullName>
        <ecNumber evidence="5">1.1.1.271</ecNumber>
    </recommendedName>
    <alternativeName>
        <fullName evidence="5">GDP-4-keto-6-deoxy-D-mannose-3,5-epimerase-4-reductase</fullName>
    </alternativeName>
</protein>
<proteinExistence type="inferred from homology"/>
<accession>A0ABU7JGE1</accession>
<gene>
    <name evidence="5" type="primary">fcl</name>
    <name evidence="7" type="ORF">QWF21_10600</name>
</gene>
<evidence type="ECO:0000256" key="1">
    <source>
        <dbReference type="ARBA" id="ARBA00005959"/>
    </source>
</evidence>
<organism evidence="7 8">
    <name type="scientific">Alkalimonas mucilaginosa</name>
    <dbReference type="NCBI Taxonomy" id="3057676"/>
    <lineage>
        <taxon>Bacteria</taxon>
        <taxon>Pseudomonadati</taxon>
        <taxon>Pseudomonadota</taxon>
        <taxon>Gammaproteobacteria</taxon>
        <taxon>Alkalimonas</taxon>
    </lineage>
</organism>
<keyword evidence="2 5" id="KW-0521">NADP</keyword>
<name>A0ABU7JGE1_9GAMM</name>
<feature type="site" description="Important for catalytic activity" evidence="5">
    <location>
        <position position="112"/>
    </location>
</feature>
<dbReference type="InterPro" id="IPR028614">
    <property type="entry name" value="GDP_fucose/colitose_synth"/>
</dbReference>
<comment type="pathway">
    <text evidence="5">Nucleotide-sugar biosynthesis; GDP-L-fucose biosynthesis via de novo pathway; GDP-L-fucose from GDP-alpha-D-mannose: step 2/2.</text>
</comment>
<evidence type="ECO:0000259" key="6">
    <source>
        <dbReference type="Pfam" id="PF01370"/>
    </source>
</evidence>
<dbReference type="Pfam" id="PF01370">
    <property type="entry name" value="Epimerase"/>
    <property type="match status" value="1"/>
</dbReference>
<evidence type="ECO:0000256" key="2">
    <source>
        <dbReference type="ARBA" id="ARBA00022857"/>
    </source>
</evidence>